<dbReference type="GO" id="GO:0030155">
    <property type="term" value="P:regulation of cell adhesion"/>
    <property type="evidence" value="ECO:0007669"/>
    <property type="project" value="InterPro"/>
</dbReference>
<comment type="caution">
    <text evidence="21">Lacks conserved residue(s) required for the propagation of feature annotation.</text>
</comment>
<evidence type="ECO:0000259" key="26">
    <source>
        <dbReference type="PROSITE" id="PS50027"/>
    </source>
</evidence>
<evidence type="ECO:0000256" key="17">
    <source>
        <dbReference type="ARBA" id="ARBA00078827"/>
    </source>
</evidence>
<feature type="disulfide bond" evidence="21">
    <location>
        <begin position="1042"/>
        <end position="1054"/>
    </location>
</feature>
<dbReference type="OrthoDB" id="18487at2759"/>
<dbReference type="FunFam" id="2.10.25.10:FF:000189">
    <property type="entry name" value="Laminin subunit alpha 2"/>
    <property type="match status" value="1"/>
</dbReference>
<feature type="chain" id="PRO_5039171594" description="Laminin subunit alpha-1" evidence="24">
    <location>
        <begin position="18"/>
        <end position="3466"/>
    </location>
</feature>
<dbReference type="FunFam" id="2.10.25.10:FF:000051">
    <property type="entry name" value="Laminin subunit alpha 4"/>
    <property type="match status" value="1"/>
</dbReference>
<dbReference type="CDD" id="cd00055">
    <property type="entry name" value="EGF_Lam"/>
    <property type="match status" value="15"/>
</dbReference>
<feature type="domain" description="Laminin EGF-like" evidence="26">
    <location>
        <begin position="1042"/>
        <end position="1087"/>
    </location>
</feature>
<dbReference type="PANTHER" id="PTHR10574:SF409">
    <property type="entry name" value="LAMININ SUBUNIT ALPHA-1"/>
    <property type="match status" value="1"/>
</dbReference>
<evidence type="ECO:0000256" key="7">
    <source>
        <dbReference type="ARBA" id="ARBA00022737"/>
    </source>
</evidence>
<organism evidence="29 30">
    <name type="scientific">Hemibagrus wyckioides</name>
    <dbReference type="NCBI Taxonomy" id="337641"/>
    <lineage>
        <taxon>Eukaryota</taxon>
        <taxon>Metazoa</taxon>
        <taxon>Chordata</taxon>
        <taxon>Craniata</taxon>
        <taxon>Vertebrata</taxon>
        <taxon>Euteleostomi</taxon>
        <taxon>Actinopterygii</taxon>
        <taxon>Neopterygii</taxon>
        <taxon>Teleostei</taxon>
        <taxon>Ostariophysi</taxon>
        <taxon>Siluriformes</taxon>
        <taxon>Bagridae</taxon>
        <taxon>Hemibagrus</taxon>
    </lineage>
</organism>
<evidence type="ECO:0000256" key="15">
    <source>
        <dbReference type="ARBA" id="ARBA00072594"/>
    </source>
</evidence>
<feature type="disulfide bond" evidence="21">
    <location>
        <begin position="902"/>
        <end position="919"/>
    </location>
</feature>
<dbReference type="GO" id="GO:0043010">
    <property type="term" value="P:camera-type eye development"/>
    <property type="evidence" value="ECO:0007669"/>
    <property type="project" value="TreeGrafter"/>
</dbReference>
<evidence type="ECO:0000256" key="21">
    <source>
        <dbReference type="PROSITE-ProRule" id="PRU00460"/>
    </source>
</evidence>
<comment type="function">
    <text evidence="1">Binding to cells via a high affinity receptor, laminin is thought to mediate the attachment, migration and organization of cells into tissues during embryonic development by interacting with other extracellular matrix components.</text>
</comment>
<feature type="domain" description="Laminin EGF-like" evidence="26">
    <location>
        <begin position="397"/>
        <end position="453"/>
    </location>
</feature>
<feature type="domain" description="Laminin G" evidence="25">
    <location>
        <begin position="2308"/>
        <end position="2484"/>
    </location>
</feature>
<dbReference type="FunFam" id="2.170.300.10:FF:000026">
    <property type="entry name" value="laminin subunit alpha-2 isoform X2"/>
    <property type="match status" value="1"/>
</dbReference>
<evidence type="ECO:0000256" key="6">
    <source>
        <dbReference type="ARBA" id="ARBA00022729"/>
    </source>
</evidence>
<dbReference type="FunFam" id="2.10.25.10:FF:000082">
    <property type="entry name" value="Laminin subunit alpha 1"/>
    <property type="match status" value="1"/>
</dbReference>
<name>A0A9D3SYP9_9TELE</name>
<feature type="domain" description="Laminin G" evidence="25">
    <location>
        <begin position="2731"/>
        <end position="2901"/>
    </location>
</feature>
<dbReference type="PROSITE" id="PS51117">
    <property type="entry name" value="LAMININ_NTER"/>
    <property type="match status" value="1"/>
</dbReference>
<evidence type="ECO:0000259" key="25">
    <source>
        <dbReference type="PROSITE" id="PS50025"/>
    </source>
</evidence>
<feature type="domain" description="Laminin N-terminal" evidence="28">
    <location>
        <begin position="18"/>
        <end position="269"/>
    </location>
</feature>
<sequence length="3466" mass="378173">MRLVLALALLCASSVNCQQRGLFPAILNLASNSEISTNATCGDPVPEMYCKLVEHVPGRRIRNPQCRICDANSTNPKEQHPITYAIDGTNQWWQSPSIKNGRQFHWVTITLDLRQVFQVAYIIIKAANSPRPGNWILERSLDGVLYQPWQYYAISDTECLTRYNVTPRLGPPTYKRDNEVICTSYYSRLVPLEHGEIHTSLINGRPGADDLSPELLEFTSARFIRLRLQRIRTLNADLMTLSYRDPKDVDPIVTRRYYYSIKDISVGGMCICYGHAQSCPWDPVTKKLQCVCEHNTCGESCNECCPGYHQELWQPGTISEGNTCEKCNCHGKAEDCYYNQTVADLKMSMNTHAQFVGGGVCINCTQNTAGVNCETCADGYYRPHKVSPYAEEPCVDCNCDMRGSVSRVCVKDDNQANPEKGVFPGQCVCKEGFAGEKCDRCAFGYRDFPSCTRCECSLEGSLNIDPCRECICKVNVMGANCDLCKQGFYNLQARNPEGCTECFCFGVSDVCESSTWTTTSIVHRDGWLRPRTHSTSVFTAPIIEDNLIIANNATAARSYHTVSAWTAPEPFLSNKLTAYGNFLNFSVAYDVSVDNNVDKTLPSHFDVIIEGNGKALRLLLPRRVFLNPHREQQVALELLPHVFMDVHTERRVQRDELMSVLADVASLRIRAHLNTTVDGVLRLSTVHMVVADPSSTSSNISPDVEQCECPWGYSGTSCETCISGFYRVGGILFGGNCLQCECNDHATECDINGVCLDCSHNTTGPHCDQCLPGYYGDPSEGTEEDCQRCACPLTLASNNFSPTCTLRGPGEVTCDQCEQGYTGAKCERCANGYYGNPTIPGQKCSVCECNGNVDPSEPGYCDSITGECLKCVRHTAGRHCERCQDGYYGDAIIAKNCQACGCHANSSVSSVCNIITGQCECKANVEGDKCDRCQVGFFGINSGNGCRECKCNQSGSVSEACDEDGQCQCTIGVAGDKCDRCLHGYYNFTDDGCTPCNCAHTHGNCNAETGECICPPNTRGEKCEACDDDHWGHDGVTGCKSCECNAAGSNSSQCDLLSGQCVCRPHFTSQKCDRCTLGFRNFPECTACNCNADGTHEEFCDAELGVCGCEDDGKCVCKENVGGGGCDECKSGTFGLWRQNPAGCSPCFCFGVSSICEELGGLVRVPITVGPTTERLHVVSQSDLQGTLEGVYHTQGEILLDVAQLQTGSTLTGPYYWRLPQPFQSSKLLSYGGELSYTVIFAAVDGSGLSNHEPQVLMRGGHLRKLVIYIDMPAPENGVRTTQRVPLTEHKWKYFNAVSEKAVSHEDFMSILSNVEYIIIKASYGTGLQQSRISNISMETAVDVDEAPKGMELARLVEICECPPGYAGLSCQECAPGYYRQRVSELNMKGKNRPLIQPCVPCQCNNHSLACDLDTGECLGCQHNTAGEHCNVCAPGYYGQVRGSISDCSLCACPLQSNSFSPTCVLDGVGDFLCNACKPGYEGRYCERCSLGYYGNPSQPGGKCEECVCSENGSLHNICDAQTGRCECKVGFRGHLCDQCEDRHVLIDDQCVSCNDECTGVLLDDVDAVEASIQSLNLSGVILAPYTLLISLENLTQELQTKMSSEQNSSYQLNRRDVDVTNLAKQVDQLQQKAMNVSDFGDNVLRASEESFNQGKGLLDQISSIHTAIQVVEEEVSNLNETVREEMQEGHSAVLLKQMEAMLENIRAIDLGNSNITAVEELSAAVVVLDRVQKEIVEPFNQTESLKHNISTNLARHHQHLQDVQELINTAKNRTNHTEHLLMNIHTNLEAYTMLRNNVSSLNQSVEANLEEGQDFLTDALNIAEDMRNLTAKVEEAKEELLQWSPTVRKHVDTLVMELTKRDALQLVYSAEDHAQALRKEAQTISSTLSGVRDASLNATTATRGISDISGSIQQAEDVALSVIQNASYTLNLTLHSNKSLSELGKQAVQRSLKLLNESADLSKYTEALELNVSSVNSKLIVVRASVHNFSQLLPEALINLNSLPSGNREQILEAKQQAEKANASLQKALEHLEDYRIKLEASSSAVSSANSSTSTVNAMVKDSGETASAAESKLKEAQLRTERLFDRLQPLKLLGENLSRNLSEIKEMINQARKQAASIKVAVSADMNCVRAYKPEITSSNFNTLTLTVKTTEPDNLLFYMGSSSSVDFMALEMRHGKVAFLWDSGSGHTKLEYPNLQINNNKWHRINATRFGRQGSLTVQQLDSEPMPPVKTTAPGSSTVMEVNKSTWVFVGGLGGQVKKSSAVKMTHFTGCIGEASLNEKNIGLWNYAEREGSCGGCFMRPQTEETSFHFDGSGYSVVVKSLRPTSTSIVMFFKTLSPNGLLLYLASNGTRDFLSIELVEGKVHLTFELGSGPLTLTSTKVYNTGVWYKIAMNRNKRKGYLSIMTADTPSEREIIEAESPGTASDLNRSDLDPIYIGGLPASRPIRRQVVARSYVGCIKNVEIARTNFDLLKEAYSVKKGCILKPIRSMSVLGGGYVQMPEVTVGPQSELMSSFSTRNSSGIILAGFSSSSSHRRRHTQQPFLAVMLVSGRIEVHVSMAEGGGMHKAIVKSQNGTFSDGQEHSLILQRNKRTLTVYVDEDQQETVRLGSTSEKVLTLSHFYIGGVPPGEATGALFSTTSFYGCIRNMAVDTMLLDLSGAIKYEGVDMDSCLLEERPKRLLLPDEGDVEPEPTAGPDQRPLSPPSELGAVTSGATTCAAMDNTESIPGAHQLGLSRNSHMMFSFKNKTVRSSFTVELSIRTLAHSGILYYMANANQQDYAVLQLLGGRLLFSCDLGKGPAITTSLTNINDGQWHTVRADFSKKSILISVDGAESERTTIKGQSLDVEGKLYVGGLPTGYTAKRIGNVTHSLASCVQKVKLNNAELNLNNPAASYDTGSCFSSVQDGSFFNGSGYAAFIKEGYYVGSDVTVSLEFRSTALDGVLLGVSSARVDAIGLELIDGQVVFNVNNGAGRFSAVSRSRSRMCDGRWHSLVAKKLKHSLSLTVDGITVSAENPHSSSTSAETKNPIYVGGYPANVKQSCLSARTSFRGCMRNLRLSRVELSIRTLAHSGILYYMANANQQDYAVLQLLGGRLLFSCDLGKGPAITTSLTNINDGQWHTVRADFSKKSILISVDGAESERTTIKGQSLDVEGKLYVGGLPTGYTAKRIGNVTHSLASCVQKVKLNNAELNLNNPAASYDTGSCFSSVQDGSFFNGSGYAAFIKEGYYVGSDVTVSLEFRSTALDGVLLGVSSARVDAIGLELIDGQVVFNVNNGAGRFSAVSRSRSRMCDGRWHSLVAKKLKHSLSLTVDGITVSAENPHSSSTSAETKNPIYVGGYPANVKQSCLSARTSFRGCMRNLRLSRVLGVTVIIVLAASRGEMYGWPNRIQSEQHFGPNSKQAFGIRLKWKPGPERNVKPVLISSFRRSSAPAQKPNAPQRACLTAYLLTLRYSLVTGQSRVSFAL</sequence>
<feature type="disulfide bond" evidence="21">
    <location>
        <begin position="883"/>
        <end position="897"/>
    </location>
</feature>
<feature type="disulfide bond" evidence="21">
    <location>
        <begin position="1063"/>
        <end position="1072"/>
    </location>
</feature>
<feature type="domain" description="Laminin EGF-like" evidence="26">
    <location>
        <begin position="996"/>
        <end position="1041"/>
    </location>
</feature>
<feature type="disulfide bond" evidence="21">
    <location>
        <begin position="429"/>
        <end position="438"/>
    </location>
</feature>
<evidence type="ECO:0000256" key="20">
    <source>
        <dbReference type="PROSITE-ProRule" id="PRU00122"/>
    </source>
</evidence>
<dbReference type="PROSITE" id="PS50027">
    <property type="entry name" value="EGF_LAM_2"/>
    <property type="match status" value="11"/>
</dbReference>
<evidence type="ECO:0000259" key="28">
    <source>
        <dbReference type="PROSITE" id="PS51117"/>
    </source>
</evidence>
<dbReference type="GO" id="GO:0048732">
    <property type="term" value="P:gland development"/>
    <property type="evidence" value="ECO:0007669"/>
    <property type="project" value="UniProtKB-ARBA"/>
</dbReference>
<evidence type="ECO:0000256" key="24">
    <source>
        <dbReference type="SAM" id="SignalP"/>
    </source>
</evidence>
<dbReference type="Gene3D" id="2.10.25.10">
    <property type="entry name" value="Laminin"/>
    <property type="match status" value="11"/>
</dbReference>
<keyword evidence="12" id="KW-0325">Glycoprotein</keyword>
<dbReference type="PANTHER" id="PTHR10574">
    <property type="entry name" value="NETRIN/LAMININ-RELATED"/>
    <property type="match status" value="1"/>
</dbReference>
<dbReference type="GO" id="GO:0007155">
    <property type="term" value="P:cell adhesion"/>
    <property type="evidence" value="ECO:0007669"/>
    <property type="project" value="UniProtKB-KW"/>
</dbReference>
<dbReference type="GO" id="GO:0045995">
    <property type="term" value="P:regulation of embryonic development"/>
    <property type="evidence" value="ECO:0007669"/>
    <property type="project" value="InterPro"/>
</dbReference>
<dbReference type="GO" id="GO:0043256">
    <property type="term" value="C:laminin complex"/>
    <property type="evidence" value="ECO:0007669"/>
    <property type="project" value="UniProtKB-ARBA"/>
</dbReference>
<dbReference type="FunFam" id="2.60.120.260:FF:000017">
    <property type="entry name" value="Laminin subunit alpha 2"/>
    <property type="match status" value="1"/>
</dbReference>
<evidence type="ECO:0000256" key="4">
    <source>
        <dbReference type="ARBA" id="ARBA00022530"/>
    </source>
</evidence>
<dbReference type="FunFam" id="2.10.25.10:FF:000242">
    <property type="entry name" value="Laminin subunit alpha 1"/>
    <property type="match status" value="1"/>
</dbReference>
<dbReference type="GO" id="GO:0009887">
    <property type="term" value="P:animal organ morphogenesis"/>
    <property type="evidence" value="ECO:0007669"/>
    <property type="project" value="TreeGrafter"/>
</dbReference>
<dbReference type="InterPro" id="IPR050440">
    <property type="entry name" value="Laminin/Netrin_ECM"/>
</dbReference>
<feature type="domain" description="Laminin G" evidence="25">
    <location>
        <begin position="2906"/>
        <end position="3100"/>
    </location>
</feature>
<feature type="domain" description="Laminin IV type A" evidence="27">
    <location>
        <begin position="522"/>
        <end position="706"/>
    </location>
</feature>
<feature type="disulfide bond" evidence="21">
    <location>
        <begin position="900"/>
        <end position="912"/>
    </location>
</feature>
<dbReference type="Pfam" id="PF24973">
    <property type="entry name" value="EGF_LMN_ATRN"/>
    <property type="match status" value="3"/>
</dbReference>
<comment type="subunit">
    <text evidence="14">Laminin is a complex glycoprotein, consisting of three different polypeptide chains (alpha, beta, gamma), which are bound to each other by disulfide bonds into a cross-shaped molecule comprising one long and three short arms with globules at each end. Alpha-1 is a subunit of laminin-1 (laminin-111 or EHS laminin) and laminin-3 (laminin-121 or S-laminin).</text>
</comment>
<dbReference type="FunFam" id="2.10.25.10:FF:000094">
    <property type="entry name" value="Laminin subunit alpha-2"/>
    <property type="match status" value="1"/>
</dbReference>
<feature type="domain" description="Laminin EGF-like" evidence="26">
    <location>
        <begin position="847"/>
        <end position="899"/>
    </location>
</feature>
<feature type="disulfide bond" evidence="21">
    <location>
        <begin position="1117"/>
        <end position="1126"/>
    </location>
</feature>
<keyword evidence="30" id="KW-1185">Reference proteome</keyword>
<dbReference type="InterPro" id="IPR000034">
    <property type="entry name" value="Laminin_IV"/>
</dbReference>
<dbReference type="GO" id="GO:0060541">
    <property type="term" value="P:respiratory system development"/>
    <property type="evidence" value="ECO:0007669"/>
    <property type="project" value="UniProtKB-ARBA"/>
</dbReference>
<feature type="domain" description="Laminin G" evidence="25">
    <location>
        <begin position="3211"/>
        <end position="3388"/>
    </location>
</feature>
<feature type="domain" description="Laminin EGF-like" evidence="26">
    <location>
        <begin position="1451"/>
        <end position="1506"/>
    </location>
</feature>
<feature type="domain" description="Laminin G" evidence="25">
    <location>
        <begin position="2489"/>
        <end position="2673"/>
    </location>
</feature>
<evidence type="ECO:0000256" key="18">
    <source>
        <dbReference type="ARBA" id="ARBA00079116"/>
    </source>
</evidence>
<dbReference type="FunFam" id="2.10.25.10:FF:000454">
    <property type="entry name" value="Laminin subunit alpha 1"/>
    <property type="match status" value="1"/>
</dbReference>
<feature type="disulfide bond" evidence="21">
    <location>
        <begin position="472"/>
        <end position="481"/>
    </location>
</feature>
<gene>
    <name evidence="29" type="ORF">KOW79_000982</name>
</gene>
<feature type="disulfide bond" evidence="21">
    <location>
        <begin position="949"/>
        <end position="961"/>
    </location>
</feature>
<dbReference type="SUPFAM" id="SSF57196">
    <property type="entry name" value="EGF/Laminin"/>
    <property type="match status" value="12"/>
</dbReference>
<dbReference type="EMBL" id="JAHKSW010000001">
    <property type="protein sequence ID" value="KAG7336289.1"/>
    <property type="molecule type" value="Genomic_DNA"/>
</dbReference>
<dbReference type="InterPro" id="IPR010307">
    <property type="entry name" value="Laminin_dom_II"/>
</dbReference>
<dbReference type="Pfam" id="PF00053">
    <property type="entry name" value="EGF_laminin"/>
    <property type="match status" value="13"/>
</dbReference>
<dbReference type="PROSITE" id="PS51115">
    <property type="entry name" value="LAMININ_IVA"/>
    <property type="match status" value="2"/>
</dbReference>
<evidence type="ECO:0000256" key="10">
    <source>
        <dbReference type="ARBA" id="ARBA00023054"/>
    </source>
</evidence>
<feature type="disulfide bond" evidence="21">
    <location>
        <begin position="1088"/>
        <end position="1100"/>
    </location>
</feature>
<evidence type="ECO:0000256" key="5">
    <source>
        <dbReference type="ARBA" id="ARBA00022553"/>
    </source>
</evidence>
<dbReference type="PROSITE" id="PS50025">
    <property type="entry name" value="LAM_G_DOMAIN"/>
    <property type="match status" value="6"/>
</dbReference>
<dbReference type="GO" id="GO:0030054">
    <property type="term" value="C:cell junction"/>
    <property type="evidence" value="ECO:0007669"/>
    <property type="project" value="UniProtKB-ARBA"/>
</dbReference>
<evidence type="ECO:0000256" key="2">
    <source>
        <dbReference type="ARBA" id="ARBA00004302"/>
    </source>
</evidence>
<feature type="disulfide bond" evidence="21">
    <location>
        <begin position="871"/>
        <end position="880"/>
    </location>
</feature>
<keyword evidence="3" id="KW-0964">Secreted</keyword>
<dbReference type="FunFam" id="2.10.25.10:FF:000106">
    <property type="entry name" value="Heparan sulfate proteoglycan 2"/>
    <property type="match status" value="1"/>
</dbReference>
<feature type="domain" description="Laminin EGF-like" evidence="26">
    <location>
        <begin position="1402"/>
        <end position="1450"/>
    </location>
</feature>
<dbReference type="Gene3D" id="2.60.120.200">
    <property type="match status" value="7"/>
</dbReference>
<evidence type="ECO:0000256" key="1">
    <source>
        <dbReference type="ARBA" id="ARBA00002418"/>
    </source>
</evidence>
<dbReference type="SMART" id="SM00282">
    <property type="entry name" value="LamG"/>
    <property type="match status" value="7"/>
</dbReference>
<dbReference type="FunFam" id="2.10.25.10:FF:000209">
    <property type="entry name" value="Laminin subunit alpha 5"/>
    <property type="match status" value="1"/>
</dbReference>
<feature type="disulfide bond" evidence="21">
    <location>
        <begin position="1477"/>
        <end position="1486"/>
    </location>
</feature>
<evidence type="ECO:0000256" key="12">
    <source>
        <dbReference type="ARBA" id="ARBA00023180"/>
    </source>
</evidence>
<accession>A0A9D3SYP9</accession>
<feature type="domain" description="Laminin EGF-like" evidence="26">
    <location>
        <begin position="740"/>
        <end position="788"/>
    </location>
</feature>
<dbReference type="InterPro" id="IPR001791">
    <property type="entry name" value="Laminin_G"/>
</dbReference>
<dbReference type="SMART" id="SM00136">
    <property type="entry name" value="LamNT"/>
    <property type="match status" value="1"/>
</dbReference>
<keyword evidence="5" id="KW-0597">Phosphoprotein</keyword>
<evidence type="ECO:0000259" key="27">
    <source>
        <dbReference type="PROSITE" id="PS51115"/>
    </source>
</evidence>
<keyword evidence="11 21" id="KW-1015">Disulfide bond</keyword>
<feature type="domain" description="Laminin G" evidence="25">
    <location>
        <begin position="2121"/>
        <end position="2300"/>
    </location>
</feature>
<keyword evidence="7" id="KW-0677">Repeat</keyword>
<feature type="domain" description="Laminin EGF-like" evidence="26">
    <location>
        <begin position="949"/>
        <end position="995"/>
    </location>
</feature>
<evidence type="ECO:0000256" key="14">
    <source>
        <dbReference type="ARBA" id="ARBA00065595"/>
    </source>
</evidence>
<dbReference type="GO" id="GO:0005576">
    <property type="term" value="C:extracellular region"/>
    <property type="evidence" value="ECO:0007669"/>
    <property type="project" value="UniProtKB-ARBA"/>
</dbReference>
<evidence type="ECO:0000313" key="30">
    <source>
        <dbReference type="Proteomes" id="UP000824219"/>
    </source>
</evidence>
<feature type="signal peptide" evidence="24">
    <location>
        <begin position="1"/>
        <end position="17"/>
    </location>
</feature>
<dbReference type="Pfam" id="PF00054">
    <property type="entry name" value="Laminin_G_1"/>
    <property type="match status" value="5"/>
</dbReference>
<dbReference type="Pfam" id="PF06008">
    <property type="entry name" value="Laminin_I"/>
    <property type="match status" value="1"/>
</dbReference>
<protein>
    <recommendedName>
        <fullName evidence="15">Laminin subunit alpha-1</fullName>
    </recommendedName>
    <alternativeName>
        <fullName evidence="19">Laminin A chain</fullName>
    </alternativeName>
    <alternativeName>
        <fullName evidence="17">Laminin-1 subunit alpha</fullName>
    </alternativeName>
    <alternativeName>
        <fullName evidence="18">Laminin-3 subunit alpha</fullName>
    </alternativeName>
    <alternativeName>
        <fullName evidence="16">S-laminin subunit alpha</fullName>
    </alternativeName>
</protein>
<feature type="disulfide bond" evidence="21">
    <location>
        <begin position="1421"/>
        <end position="1430"/>
    </location>
</feature>
<dbReference type="GO" id="GO:0005102">
    <property type="term" value="F:signaling receptor binding"/>
    <property type="evidence" value="ECO:0007669"/>
    <property type="project" value="InterPro"/>
</dbReference>
<dbReference type="GO" id="GO:0005201">
    <property type="term" value="F:extracellular matrix structural constituent"/>
    <property type="evidence" value="ECO:0007669"/>
    <property type="project" value="TreeGrafter"/>
</dbReference>
<proteinExistence type="predicted"/>
<dbReference type="GO" id="GO:0002009">
    <property type="term" value="P:morphogenesis of an epithelium"/>
    <property type="evidence" value="ECO:0007669"/>
    <property type="project" value="UniProtKB-ARBA"/>
</dbReference>
<evidence type="ECO:0000256" key="8">
    <source>
        <dbReference type="ARBA" id="ARBA00022869"/>
    </source>
</evidence>
<feature type="disulfide bond" evidence="21">
    <location>
        <begin position="969"/>
        <end position="978"/>
    </location>
</feature>
<dbReference type="GO" id="GO:0030334">
    <property type="term" value="P:regulation of cell migration"/>
    <property type="evidence" value="ECO:0007669"/>
    <property type="project" value="InterPro"/>
</dbReference>
<dbReference type="Pfam" id="PF02210">
    <property type="entry name" value="Laminin_G_2"/>
    <property type="match status" value="2"/>
</dbReference>
<keyword evidence="10 22" id="KW-0175">Coiled coil</keyword>
<dbReference type="InterPro" id="IPR009254">
    <property type="entry name" value="Laminin_aI"/>
</dbReference>
<feature type="disulfide bond" evidence="21">
    <location>
        <begin position="1044"/>
        <end position="1061"/>
    </location>
</feature>
<dbReference type="FunFam" id="2.10.25.10:FF:000033">
    <property type="entry name" value="Laminin subunit alpha 2"/>
    <property type="match status" value="2"/>
</dbReference>
<feature type="domain" description="Laminin IV type A" evidence="27">
    <location>
        <begin position="1174"/>
        <end position="1359"/>
    </location>
</feature>
<dbReference type="GO" id="GO:0007411">
    <property type="term" value="P:axon guidance"/>
    <property type="evidence" value="ECO:0007669"/>
    <property type="project" value="TreeGrafter"/>
</dbReference>
<dbReference type="SUPFAM" id="SSF49899">
    <property type="entry name" value="Concanavalin A-like lectins/glucanases"/>
    <property type="match status" value="7"/>
</dbReference>
<feature type="coiled-coil region" evidence="22">
    <location>
        <begin position="2009"/>
        <end position="2039"/>
    </location>
</feature>
<dbReference type="PROSITE" id="PS01248">
    <property type="entry name" value="EGF_LAM_1"/>
    <property type="match status" value="6"/>
</dbReference>
<comment type="subcellular location">
    <subcellularLocation>
        <location evidence="2">Secreted</location>
        <location evidence="2">Extracellular space</location>
        <location evidence="2">Extracellular matrix</location>
        <location evidence="2">Basement membrane</location>
    </subcellularLocation>
</comment>
<evidence type="ECO:0000313" key="29">
    <source>
        <dbReference type="EMBL" id="KAG7336289.1"/>
    </source>
</evidence>
<feature type="disulfide bond" evidence="21">
    <location>
        <begin position="1014"/>
        <end position="1023"/>
    </location>
</feature>
<dbReference type="SMART" id="SM00181">
    <property type="entry name" value="EGF"/>
    <property type="match status" value="9"/>
</dbReference>
<dbReference type="Pfam" id="PF00055">
    <property type="entry name" value="Laminin_N"/>
    <property type="match status" value="1"/>
</dbReference>
<evidence type="ECO:0000256" key="13">
    <source>
        <dbReference type="ARBA" id="ARBA00023292"/>
    </source>
</evidence>
<evidence type="ECO:0000256" key="16">
    <source>
        <dbReference type="ARBA" id="ARBA00075127"/>
    </source>
</evidence>
<feature type="disulfide bond" evidence="21">
    <location>
        <begin position="397"/>
        <end position="409"/>
    </location>
</feature>
<dbReference type="Pfam" id="PF06009">
    <property type="entry name" value="Laminin_II"/>
    <property type="match status" value="1"/>
</dbReference>
<keyword evidence="4" id="KW-0272">Extracellular matrix</keyword>
<keyword evidence="9" id="KW-0130">Cell adhesion</keyword>
<dbReference type="Proteomes" id="UP000824219">
    <property type="component" value="Linkage Group LG01"/>
</dbReference>
<dbReference type="InterPro" id="IPR008211">
    <property type="entry name" value="Laminin_N"/>
</dbReference>
<feature type="domain" description="Laminin EGF-like" evidence="26">
    <location>
        <begin position="900"/>
        <end position="948"/>
    </location>
</feature>
<evidence type="ECO:0000256" key="19">
    <source>
        <dbReference type="ARBA" id="ARBA00082020"/>
    </source>
</evidence>
<comment type="caution">
    <text evidence="29">The sequence shown here is derived from an EMBL/GenBank/DDBJ whole genome shotgun (WGS) entry which is preliminary data.</text>
</comment>
<dbReference type="Pfam" id="PF00052">
    <property type="entry name" value="Laminin_B"/>
    <property type="match status" value="2"/>
</dbReference>
<dbReference type="PRINTS" id="PR00011">
    <property type="entry name" value="EGFLAMININ"/>
</dbReference>
<evidence type="ECO:0000256" key="22">
    <source>
        <dbReference type="SAM" id="Coils"/>
    </source>
</evidence>
<feature type="disulfide bond" evidence="20">
    <location>
        <begin position="2646"/>
        <end position="2673"/>
    </location>
</feature>
<dbReference type="SMART" id="SM00180">
    <property type="entry name" value="EGF_Lam"/>
    <property type="match status" value="17"/>
</dbReference>
<dbReference type="InterPro" id="IPR000742">
    <property type="entry name" value="EGF"/>
</dbReference>
<dbReference type="InterPro" id="IPR056863">
    <property type="entry name" value="LMN_ATRN_NET-like_EGF"/>
</dbReference>
<dbReference type="Gene3D" id="2.170.300.10">
    <property type="entry name" value="Tie2 ligand-binding domain superfamily"/>
    <property type="match status" value="3"/>
</dbReference>
<keyword evidence="6 24" id="KW-0732">Signal</keyword>
<reference evidence="29 30" key="1">
    <citation type="submission" date="2021-06" db="EMBL/GenBank/DDBJ databases">
        <title>Chromosome-level genome assembly of the red-tail catfish (Hemibagrus wyckioides).</title>
        <authorList>
            <person name="Shao F."/>
        </authorList>
    </citation>
    <scope>NUCLEOTIDE SEQUENCE [LARGE SCALE GENOMIC DNA]</scope>
    <source>
        <strain evidence="29">EC202008001</strain>
        <tissue evidence="29">Blood</tissue>
    </source>
</reference>
<dbReference type="SMART" id="SM00281">
    <property type="entry name" value="LamB"/>
    <property type="match status" value="2"/>
</dbReference>
<feature type="domain" description="Laminin EGF-like" evidence="26">
    <location>
        <begin position="454"/>
        <end position="501"/>
    </location>
</feature>
<feature type="coiled-coil region" evidence="22">
    <location>
        <begin position="2068"/>
        <end position="2123"/>
    </location>
</feature>
<dbReference type="Gene3D" id="2.60.120.260">
    <property type="entry name" value="Galactose-binding domain-like"/>
    <property type="match status" value="1"/>
</dbReference>
<dbReference type="GO" id="GO:0048514">
    <property type="term" value="P:blood vessel morphogenesis"/>
    <property type="evidence" value="ECO:0007669"/>
    <property type="project" value="TreeGrafter"/>
</dbReference>
<feature type="region of interest" description="Disordered" evidence="23">
    <location>
        <begin position="2681"/>
        <end position="2710"/>
    </location>
</feature>
<feature type="domain" description="Laminin EGF-like" evidence="26">
    <location>
        <begin position="1088"/>
        <end position="1146"/>
    </location>
</feature>
<keyword evidence="8" id="KW-0084">Basement membrane</keyword>
<feature type="disulfide bond" evidence="21">
    <location>
        <begin position="758"/>
        <end position="767"/>
    </location>
</feature>
<dbReference type="CDD" id="cd00110">
    <property type="entry name" value="LamG"/>
    <property type="match status" value="7"/>
</dbReference>
<dbReference type="InterPro" id="IPR013320">
    <property type="entry name" value="ConA-like_dom_sf"/>
</dbReference>
<evidence type="ECO:0000256" key="11">
    <source>
        <dbReference type="ARBA" id="ARBA00023157"/>
    </source>
</evidence>
<keyword evidence="13 21" id="KW-0424">Laminin EGF-like domain</keyword>
<feature type="disulfide bond" evidence="21">
    <location>
        <begin position="921"/>
        <end position="930"/>
    </location>
</feature>
<evidence type="ECO:0000256" key="23">
    <source>
        <dbReference type="SAM" id="MobiDB-lite"/>
    </source>
</evidence>
<dbReference type="InterPro" id="IPR002049">
    <property type="entry name" value="LE_dom"/>
</dbReference>
<evidence type="ECO:0000256" key="9">
    <source>
        <dbReference type="ARBA" id="ARBA00022889"/>
    </source>
</evidence>
<dbReference type="FunFam" id="2.10.25.10:FF:000065">
    <property type="entry name" value="Laminin subunit beta 1"/>
    <property type="match status" value="1"/>
</dbReference>
<dbReference type="FunFam" id="2.10.25.10:FF:000069">
    <property type="entry name" value="Laminin subunit alpha 1"/>
    <property type="match status" value="1"/>
</dbReference>
<evidence type="ECO:0000256" key="3">
    <source>
        <dbReference type="ARBA" id="ARBA00022525"/>
    </source>
</evidence>